<dbReference type="RefSeq" id="WP_145020667.1">
    <property type="nucleotide sequence ID" value="NZ_VLLN01000007.1"/>
</dbReference>
<name>A0A562VPE8_9BACT</name>
<comment type="caution">
    <text evidence="2">The sequence shown here is derived from an EMBL/GenBank/DDBJ whole genome shotgun (WGS) entry which is preliminary data.</text>
</comment>
<keyword evidence="3" id="KW-1185">Reference proteome</keyword>
<proteinExistence type="predicted"/>
<dbReference type="GO" id="GO:0051607">
    <property type="term" value="P:defense response to virus"/>
    <property type="evidence" value="ECO:0007669"/>
    <property type="project" value="UniProtKB-KW"/>
</dbReference>
<dbReference type="OrthoDB" id="1118920at2"/>
<evidence type="ECO:0000256" key="1">
    <source>
        <dbReference type="ARBA" id="ARBA00023118"/>
    </source>
</evidence>
<evidence type="ECO:0000313" key="3">
    <source>
        <dbReference type="Proteomes" id="UP000319449"/>
    </source>
</evidence>
<protein>
    <recommendedName>
        <fullName evidence="4">Nucleotidyltransferase</fullName>
    </recommendedName>
</protein>
<dbReference type="Pfam" id="PF18144">
    <property type="entry name" value="SMODS"/>
    <property type="match status" value="1"/>
</dbReference>
<sequence length="391" mass="44301">MQPEFEKKVQVSGLLERVATRLELSDAQYDLAKKRYEEAGSWLAESTNPLLKYLQIYPQGSASIGTTVRPLKKNEFDIDLVSHVPDFPSTMPPHVLKRSIGERLKLEGGPYAKIVEEKPRCWRLNYANEFHLDITPSVPNPQCGRNGELVPDKKVQDWKESNPKGFRDWFSSAAEKQPRFRILEAAFGERMIKAANIEALPENAPLKGILRRTIQICKHHRDKFFYDRNPAHAPISIILTTLGTQSYLNCISRFEYDTEIDALRDTIKYMPDFIDVRTTPHGVRYHVWNPTTNNENFAERWNYDVELPRAFYEWHTNALVTIDGFLAAVGVDTLQKSMNACFSEPIVESAFAEVMDSVGRARFTGSLGIVTGVGVGISGGAKIPSNTFYGR</sequence>
<dbReference type="Proteomes" id="UP000319449">
    <property type="component" value="Unassembled WGS sequence"/>
</dbReference>
<reference evidence="2 3" key="1">
    <citation type="submission" date="2019-07" db="EMBL/GenBank/DDBJ databases">
        <title>Genomic Encyclopedia of Archaeal and Bacterial Type Strains, Phase II (KMG-II): from individual species to whole genera.</title>
        <authorList>
            <person name="Goeker M."/>
        </authorList>
    </citation>
    <scope>NUCLEOTIDE SEQUENCE [LARGE SCALE GENOMIC DNA]</scope>
    <source>
        <strain evidence="2 3">ATCC BAA-1139</strain>
    </source>
</reference>
<keyword evidence="1" id="KW-0051">Antiviral defense</keyword>
<dbReference type="AlphaFoldDB" id="A0A562VPE8"/>
<accession>A0A562VPE8</accession>
<evidence type="ECO:0008006" key="4">
    <source>
        <dbReference type="Google" id="ProtNLM"/>
    </source>
</evidence>
<dbReference type="InterPro" id="IPR006116">
    <property type="entry name" value="NT_2-5OAS_ClassI-CCAase"/>
</dbReference>
<gene>
    <name evidence="2" type="ORF">JN12_01519</name>
</gene>
<dbReference type="CDD" id="cd05400">
    <property type="entry name" value="NT_2-5OAS_ClassI-CCAase"/>
    <property type="match status" value="1"/>
</dbReference>
<dbReference type="GO" id="GO:0016779">
    <property type="term" value="F:nucleotidyltransferase activity"/>
    <property type="evidence" value="ECO:0007669"/>
    <property type="project" value="InterPro"/>
</dbReference>
<dbReference type="EMBL" id="VLLN01000007">
    <property type="protein sequence ID" value="TWJ19718.1"/>
    <property type="molecule type" value="Genomic_DNA"/>
</dbReference>
<evidence type="ECO:0000313" key="2">
    <source>
        <dbReference type="EMBL" id="TWJ19718.1"/>
    </source>
</evidence>
<organism evidence="2 3">
    <name type="scientific">Geobacter argillaceus</name>
    <dbReference type="NCBI Taxonomy" id="345631"/>
    <lineage>
        <taxon>Bacteria</taxon>
        <taxon>Pseudomonadati</taxon>
        <taxon>Thermodesulfobacteriota</taxon>
        <taxon>Desulfuromonadia</taxon>
        <taxon>Geobacterales</taxon>
        <taxon>Geobacteraceae</taxon>
        <taxon>Geobacter</taxon>
    </lineage>
</organism>